<feature type="compositionally biased region" description="Basic and acidic residues" evidence="1">
    <location>
        <begin position="744"/>
        <end position="761"/>
    </location>
</feature>
<protein>
    <submittedName>
        <fullName evidence="2">Uncharacterized protein</fullName>
    </submittedName>
</protein>
<dbReference type="Proteomes" id="UP001338125">
    <property type="component" value="Unassembled WGS sequence"/>
</dbReference>
<gene>
    <name evidence="2" type="ORF">PT974_02641</name>
</gene>
<keyword evidence="3" id="KW-1185">Reference proteome</keyword>
<comment type="caution">
    <text evidence="2">The sequence shown here is derived from an EMBL/GenBank/DDBJ whole genome shotgun (WGS) entry which is preliminary data.</text>
</comment>
<feature type="compositionally biased region" description="Low complexity" evidence="1">
    <location>
        <begin position="819"/>
        <end position="839"/>
    </location>
</feature>
<feature type="compositionally biased region" description="Polar residues" evidence="1">
    <location>
        <begin position="910"/>
        <end position="934"/>
    </location>
</feature>
<sequence length="968" mass="105887">MVMTRSKRAKRVLRCLSISQHEDEILGPSITPLIRYNLLHNYSRCLQVSIDLADAVDPFPHTIPYNQLPKFLRSQLEAQKITDGSRLWSQIVPLLAFIQGNLRKLDKSSGFPTLFFWYSRENHRSYFFFAFVENKMASKTYTSRELLRLRNAPVGKDLYEQLQQRLQNDAELGEIFRMQIERSLPLINEEPPNKSGDSDDDEPVEERVSRQLDGTDSEWKYRGRTESEQAETQPIPAPTGLAAQKDEGFQRFYKAVVSPTHVRVTAGGRIVPNTRGSSPTARWIRDRVPGDGGSNAPPPPPSRDPPEQAPVASSPGVDGPPPPGFNGPTHVYPGFAPGVINPGVSHLPSAFPIMPWQLGFNIGSAFGISPHVLGQAQSAPVVQNSARSDTQGDAGASENQMPVLLSPPDQFDPSRPFLLNGQWLWPPIYPYGMPGTPGIPHPPMMGHAIAPHRFGMNPMMFAHPPRPVQSEQPQPPNITVSAPNVPNHMAPARPPISSIRPSEITRRQMEMLRGSLRYYEDQLQYNKHQIDEKETERRAQIVRQQIRHFRRNMEVQLAFEEANYPRPDENEDSDSSESESSESDDESTSPVPVVGETGSVHDRDDTSNPTDDASVVRTVNPQPLQGRSANGLGNSSDSNNSAPAFSTNSPSIVHTLRKECDEKLLKSTKSPSVNSTGTLNEEGIGSEPYLLNEDELRARHMYWGKAPHHLQSGLPKFDGKDFYPPSPVRGSSSGTSSTFGNKAESGRKTDMRRAATRESDPFRAPVQHGPKGASTSGRQAQSEHGSGERVPGPGHAESSRPRTLRPSAKSAGNIRILVSSSEGPSTASTSGTSPQSNDNDGNDDDDKNLIFKGRNALARSGTKTHNEIWQSMLRRGTSSANAIQGTVSSMTAQGVLPQYAGHATASLTPAITNTSVSPRSSAARSGNNRETGSANPAAEKQVENRPPGENKLNVHRGSSARTRAAPAI</sequence>
<feature type="compositionally biased region" description="Acidic residues" evidence="1">
    <location>
        <begin position="569"/>
        <end position="587"/>
    </location>
</feature>
<feature type="region of interest" description="Disordered" evidence="1">
    <location>
        <begin position="186"/>
        <end position="241"/>
    </location>
</feature>
<dbReference type="EMBL" id="JAVFKD010000002">
    <property type="protein sequence ID" value="KAK5997286.1"/>
    <property type="molecule type" value="Genomic_DNA"/>
</dbReference>
<feature type="region of interest" description="Disordered" evidence="1">
    <location>
        <begin position="663"/>
        <end position="688"/>
    </location>
</feature>
<reference evidence="2 3" key="1">
    <citation type="submission" date="2024-01" db="EMBL/GenBank/DDBJ databases">
        <title>Complete genome of Cladobotryum mycophilum ATHUM6906.</title>
        <authorList>
            <person name="Christinaki A.C."/>
            <person name="Myridakis A.I."/>
            <person name="Kouvelis V.N."/>
        </authorList>
    </citation>
    <scope>NUCLEOTIDE SEQUENCE [LARGE SCALE GENOMIC DNA]</scope>
    <source>
        <strain evidence="2 3">ATHUM6906</strain>
    </source>
</reference>
<evidence type="ECO:0000313" key="3">
    <source>
        <dbReference type="Proteomes" id="UP001338125"/>
    </source>
</evidence>
<feature type="compositionally biased region" description="Polar residues" evidence="1">
    <location>
        <begin position="667"/>
        <end position="679"/>
    </location>
</feature>
<accession>A0ABR0SYN6</accession>
<feature type="compositionally biased region" description="Polar residues" evidence="1">
    <location>
        <begin position="773"/>
        <end position="784"/>
    </location>
</feature>
<feature type="compositionally biased region" description="Low complexity" evidence="1">
    <location>
        <begin position="628"/>
        <end position="642"/>
    </location>
</feature>
<feature type="region of interest" description="Disordered" evidence="1">
    <location>
        <begin position="910"/>
        <end position="968"/>
    </location>
</feature>
<evidence type="ECO:0000256" key="1">
    <source>
        <dbReference type="SAM" id="MobiDB-lite"/>
    </source>
</evidence>
<feature type="compositionally biased region" description="Basic and acidic residues" evidence="1">
    <location>
        <begin position="217"/>
        <end position="227"/>
    </location>
</feature>
<feature type="compositionally biased region" description="Polar residues" evidence="1">
    <location>
        <begin position="607"/>
        <end position="627"/>
    </location>
</feature>
<name>A0ABR0SYN6_9HYPO</name>
<feature type="region of interest" description="Disordered" evidence="1">
    <location>
        <begin position="558"/>
        <end position="650"/>
    </location>
</feature>
<feature type="region of interest" description="Disordered" evidence="1">
    <location>
        <begin position="708"/>
        <end position="849"/>
    </location>
</feature>
<feature type="region of interest" description="Disordered" evidence="1">
    <location>
        <begin position="267"/>
        <end position="329"/>
    </location>
</feature>
<proteinExistence type="predicted"/>
<evidence type="ECO:0000313" key="2">
    <source>
        <dbReference type="EMBL" id="KAK5997286.1"/>
    </source>
</evidence>
<organism evidence="2 3">
    <name type="scientific">Cladobotryum mycophilum</name>
    <dbReference type="NCBI Taxonomy" id="491253"/>
    <lineage>
        <taxon>Eukaryota</taxon>
        <taxon>Fungi</taxon>
        <taxon>Dikarya</taxon>
        <taxon>Ascomycota</taxon>
        <taxon>Pezizomycotina</taxon>
        <taxon>Sordariomycetes</taxon>
        <taxon>Hypocreomycetidae</taxon>
        <taxon>Hypocreales</taxon>
        <taxon>Hypocreaceae</taxon>
        <taxon>Cladobotryum</taxon>
    </lineage>
</organism>